<evidence type="ECO:0000313" key="2">
    <source>
        <dbReference type="EMBL" id="KAF1747624.1"/>
    </source>
</evidence>
<feature type="region of interest" description="Disordered" evidence="1">
    <location>
        <begin position="257"/>
        <end position="288"/>
    </location>
</feature>
<dbReference type="Proteomes" id="UP000483820">
    <property type="component" value="Chromosome X"/>
</dbReference>
<evidence type="ECO:0000313" key="3">
    <source>
        <dbReference type="Proteomes" id="UP000483820"/>
    </source>
</evidence>
<sequence length="302" mass="33331">MNLRQSLGTPKNPSLVHLKAAEVVVGLAVVVVTVGADLVVVVGALVVETVHPDKPAVVQYFREAEYWRPDGHDMLYDWKFSGGIKWRVESNKRCPGSEEVVAHEKDEIKVWSKVWNVVSSVNSSWSGSNGSSHQKTVLVGGSSFRLASSLQFLDECNVVRHISSSGWILPINIYSIESPSSDKSDSGVNEHFSGCRAGSHSLKESSSKTPSSKRKKSFELSVRGFQFVHTSIHSFSSPIIWQAMDSNQALRLDQEEMQPNSKTDLKTENNNDENNTDSSSNAEKDPYDIMVELAASYGEENN</sequence>
<gene>
    <name evidence="2" type="ORF">GCK72_024089</name>
</gene>
<feature type="region of interest" description="Disordered" evidence="1">
    <location>
        <begin position="185"/>
        <end position="215"/>
    </location>
</feature>
<proteinExistence type="predicted"/>
<dbReference type="AlphaFoldDB" id="A0A6A5FYU0"/>
<comment type="caution">
    <text evidence="2">The sequence shown here is derived from an EMBL/GenBank/DDBJ whole genome shotgun (WGS) entry which is preliminary data.</text>
</comment>
<reference evidence="2 3" key="1">
    <citation type="submission" date="2019-12" db="EMBL/GenBank/DDBJ databases">
        <title>Chromosome-level assembly of the Caenorhabditis remanei genome.</title>
        <authorList>
            <person name="Teterina A.A."/>
            <person name="Willis J.H."/>
            <person name="Phillips P.C."/>
        </authorList>
    </citation>
    <scope>NUCLEOTIDE SEQUENCE [LARGE SCALE GENOMIC DNA]</scope>
    <source>
        <strain evidence="2 3">PX506</strain>
        <tissue evidence="2">Whole organism</tissue>
    </source>
</reference>
<organism evidence="2 3">
    <name type="scientific">Caenorhabditis remanei</name>
    <name type="common">Caenorhabditis vulgaris</name>
    <dbReference type="NCBI Taxonomy" id="31234"/>
    <lineage>
        <taxon>Eukaryota</taxon>
        <taxon>Metazoa</taxon>
        <taxon>Ecdysozoa</taxon>
        <taxon>Nematoda</taxon>
        <taxon>Chromadorea</taxon>
        <taxon>Rhabditida</taxon>
        <taxon>Rhabditina</taxon>
        <taxon>Rhabditomorpha</taxon>
        <taxon>Rhabditoidea</taxon>
        <taxon>Rhabditidae</taxon>
        <taxon>Peloderinae</taxon>
        <taxon>Caenorhabditis</taxon>
    </lineage>
</organism>
<dbReference type="GeneID" id="78777770"/>
<accession>A0A6A5FYU0</accession>
<dbReference type="EMBL" id="WUAV01000006">
    <property type="protein sequence ID" value="KAF1747624.1"/>
    <property type="molecule type" value="Genomic_DNA"/>
</dbReference>
<dbReference type="CTD" id="78777770"/>
<dbReference type="RefSeq" id="XP_053579281.1">
    <property type="nucleotide sequence ID" value="XM_053735715.1"/>
</dbReference>
<dbReference type="KEGG" id="crq:GCK72_024089"/>
<evidence type="ECO:0000256" key="1">
    <source>
        <dbReference type="SAM" id="MobiDB-lite"/>
    </source>
</evidence>
<protein>
    <submittedName>
        <fullName evidence="2">Uncharacterized protein</fullName>
    </submittedName>
</protein>
<name>A0A6A5FYU0_CAERE</name>